<reference evidence="5 6" key="1">
    <citation type="submission" date="2019-06" db="EMBL/GenBank/DDBJ databases">
        <title>Genome Sequence of the Brown Rot Fungal Pathogen Monilinia fructicola.</title>
        <authorList>
            <person name="De Miccolis Angelini R.M."/>
            <person name="Landi L."/>
            <person name="Abate D."/>
            <person name="Pollastro S."/>
            <person name="Romanazzi G."/>
            <person name="Faretra F."/>
        </authorList>
    </citation>
    <scope>NUCLEOTIDE SEQUENCE [LARGE SCALE GENOMIC DNA]</scope>
    <source>
        <strain evidence="5 6">Mfrc123</strain>
    </source>
</reference>
<name>A0A5M9JDP0_MONFR</name>
<gene>
    <name evidence="5" type="ORF">EYC84_010402</name>
</gene>
<dbReference type="Proteomes" id="UP000322873">
    <property type="component" value="Unassembled WGS sequence"/>
</dbReference>
<accession>A0A5M9JDP0</accession>
<evidence type="ECO:0000259" key="4">
    <source>
        <dbReference type="Pfam" id="PF23076"/>
    </source>
</evidence>
<dbReference type="Pfam" id="PF23074">
    <property type="entry name" value="PH_FT_N"/>
    <property type="match status" value="1"/>
</dbReference>
<organism evidence="5 6">
    <name type="scientific">Monilinia fructicola</name>
    <name type="common">Brown rot fungus</name>
    <name type="synonym">Ciboria fructicola</name>
    <dbReference type="NCBI Taxonomy" id="38448"/>
    <lineage>
        <taxon>Eukaryota</taxon>
        <taxon>Fungi</taxon>
        <taxon>Dikarya</taxon>
        <taxon>Ascomycota</taxon>
        <taxon>Pezizomycotina</taxon>
        <taxon>Leotiomycetes</taxon>
        <taxon>Helotiales</taxon>
        <taxon>Sclerotiniaceae</taxon>
        <taxon>Monilinia</taxon>
    </lineage>
</organism>
<feature type="region of interest" description="Disordered" evidence="1">
    <location>
        <begin position="421"/>
        <end position="444"/>
    </location>
</feature>
<keyword evidence="6" id="KW-1185">Reference proteome</keyword>
<evidence type="ECO:0000256" key="1">
    <source>
        <dbReference type="SAM" id="MobiDB-lite"/>
    </source>
</evidence>
<protein>
    <submittedName>
        <fullName evidence="5">Uncharacterized protein</fullName>
    </submittedName>
</protein>
<keyword evidence="2" id="KW-1133">Transmembrane helix</keyword>
<dbReference type="Pfam" id="PF23076">
    <property type="entry name" value="PH_FT_C"/>
    <property type="match status" value="1"/>
</dbReference>
<evidence type="ECO:0000313" key="5">
    <source>
        <dbReference type="EMBL" id="KAA8567381.1"/>
    </source>
</evidence>
<proteinExistence type="predicted"/>
<comment type="caution">
    <text evidence="5">The sequence shown here is derived from an EMBL/GenBank/DDBJ whole genome shotgun (WGS) entry which is preliminary data.</text>
</comment>
<sequence>MGELFGCWLEANRADTVATELLRIRNILSPITSPSSPNPSSDYETQTAILRHVEQTSCLLRDLYDLFPICRPRVPLLTYHLTVILPCLQKSLRDMLVFLRCEDFEPRMQWMLMHERLRPRGESLYLLFHSNLILSPHNRIFLKPRDGIGREKIFDDHAQPLSQTCLKHRRDSKCFGPSMNEVKLGISPHSKILFKLPFDKNRLSIILYLDDMNFDSPRFLCRWMDLYNDPHCSSYGVHELCIRRRGSALCFKRWSEYREHPTIWIALFFKTWQRMVLSSIRSLHFKARSQLTNLIPRDDYIIAGERKLFQGQIADDGFCHTLFVYEDHQNHTLRLHAAVADGELKKCPIWTAFVTDLQATSGTWLARHSRHRVWVKDLHIYVFCDEYRRRAQVRKNGKFELYFVHGVDADAFIELFNPIDSDSDSGSEPEPERAIEDAPKPEPPGEHYLPFYRSFDFYSSSSSTSSYPYPQPPYHLPPPHKILTSMQWGIPKCRGRRDEVYDIAIAIRYVTLRDRGRDVTRPGENLHWLFVLFCFVFWLSFSLGFIREWMDDGAIWIYVCMMDDVWIGRPAGWLLGFCEFEMR</sequence>
<evidence type="ECO:0000313" key="6">
    <source>
        <dbReference type="Proteomes" id="UP000322873"/>
    </source>
</evidence>
<feature type="domain" description="PH" evidence="3">
    <location>
        <begin position="180"/>
        <end position="278"/>
    </location>
</feature>
<keyword evidence="2" id="KW-0812">Transmembrane</keyword>
<keyword evidence="2" id="KW-0472">Membrane</keyword>
<feature type="domain" description="PH" evidence="4">
    <location>
        <begin position="307"/>
        <end position="419"/>
    </location>
</feature>
<dbReference type="InterPro" id="IPR057081">
    <property type="entry name" value="PH_N"/>
</dbReference>
<dbReference type="EMBL" id="VICG01000011">
    <property type="protein sequence ID" value="KAA8567381.1"/>
    <property type="molecule type" value="Genomic_DNA"/>
</dbReference>
<dbReference type="AlphaFoldDB" id="A0A5M9JDP0"/>
<feature type="transmembrane region" description="Helical" evidence="2">
    <location>
        <begin position="526"/>
        <end position="546"/>
    </location>
</feature>
<dbReference type="InterPro" id="IPR057082">
    <property type="entry name" value="PH_C"/>
</dbReference>
<evidence type="ECO:0000256" key="2">
    <source>
        <dbReference type="SAM" id="Phobius"/>
    </source>
</evidence>
<feature type="compositionally biased region" description="Basic and acidic residues" evidence="1">
    <location>
        <begin position="430"/>
        <end position="444"/>
    </location>
</feature>
<dbReference type="VEuPathDB" id="FungiDB:MFRU_040g00800"/>
<evidence type="ECO:0000259" key="3">
    <source>
        <dbReference type="Pfam" id="PF23074"/>
    </source>
</evidence>